<sequence length="365" mass="39725">MVKLFRLVFNLKKRYLLLITVIILIGGGFLFLKLSASKEPLQFAEVKRVDIKSIISISGSLQSKSSINLKFGSSGKLSYLHVAVGDIVKTGQLIAGLDTQELNIALQQTQNTLKDKQAIVDKVYDDLKNHEKDETYLQKQTRTTAEVARDNAYDGVKAAQAAYKNSVITAPFDGIITEVSVVAGQRVSTTETIAVVSDKSESFFDAEVDETDIPKIKITQLTEIVLDSFPDKIFSGKVSEIMGQTQLTSSNATVVKVRIKLDASSNDFINGLNGQASITIASDTNTLTIPLEALKDSGTVLVQTANGIQSKKITTGISSDSEIEIKEGLREGERVVLNPTNISLRQTPGLFTEFHRLLGGGNRNK</sequence>
<organism evidence="8 9">
    <name type="scientific">Candidatus Daviesbacteria bacterium RIFCSPLOWO2_01_FULL_40_24</name>
    <dbReference type="NCBI Taxonomy" id="1797787"/>
    <lineage>
        <taxon>Bacteria</taxon>
        <taxon>Candidatus Daviesiibacteriota</taxon>
    </lineage>
</organism>
<feature type="domain" description="CusB-like beta-barrel" evidence="6">
    <location>
        <begin position="205"/>
        <end position="278"/>
    </location>
</feature>
<dbReference type="Gene3D" id="2.40.30.170">
    <property type="match status" value="1"/>
</dbReference>
<dbReference type="InterPro" id="IPR058625">
    <property type="entry name" value="MdtA-like_BSH"/>
</dbReference>
<dbReference type="Gene3D" id="2.40.50.100">
    <property type="match status" value="1"/>
</dbReference>
<dbReference type="Pfam" id="PF25967">
    <property type="entry name" value="RND-MFP_C"/>
    <property type="match status" value="1"/>
</dbReference>
<dbReference type="NCBIfam" id="TIGR01730">
    <property type="entry name" value="RND_mfp"/>
    <property type="match status" value="1"/>
</dbReference>
<keyword evidence="4" id="KW-1133">Transmembrane helix</keyword>
<dbReference type="InterPro" id="IPR058627">
    <property type="entry name" value="MdtA-like_C"/>
</dbReference>
<evidence type="ECO:0000259" key="7">
    <source>
        <dbReference type="Pfam" id="PF25967"/>
    </source>
</evidence>
<gene>
    <name evidence="8" type="ORF">A3B49_01440</name>
</gene>
<feature type="domain" description="Multidrug resistance protein MdtA-like C-terminal permuted SH3" evidence="7">
    <location>
        <begin position="285"/>
        <end position="337"/>
    </location>
</feature>
<accession>A0A1F5MIH1</accession>
<name>A0A1F5MIH1_9BACT</name>
<dbReference type="SUPFAM" id="SSF111369">
    <property type="entry name" value="HlyD-like secretion proteins"/>
    <property type="match status" value="1"/>
</dbReference>
<keyword evidence="3" id="KW-0175">Coiled coil</keyword>
<comment type="caution">
    <text evidence="8">The sequence shown here is derived from an EMBL/GenBank/DDBJ whole genome shotgun (WGS) entry which is preliminary data.</text>
</comment>
<keyword evidence="4" id="KW-0812">Transmembrane</keyword>
<dbReference type="InterPro" id="IPR050465">
    <property type="entry name" value="UPF0194_transport"/>
</dbReference>
<dbReference type="GO" id="GO:0030313">
    <property type="term" value="C:cell envelope"/>
    <property type="evidence" value="ECO:0007669"/>
    <property type="project" value="UniProtKB-SubCell"/>
</dbReference>
<dbReference type="Gene3D" id="6.20.50.140">
    <property type="match status" value="1"/>
</dbReference>
<feature type="domain" description="Multidrug resistance protein MdtA-like barrel-sandwich hybrid" evidence="5">
    <location>
        <begin position="74"/>
        <end position="196"/>
    </location>
</feature>
<protein>
    <submittedName>
        <fullName evidence="8">Uncharacterized protein</fullName>
    </submittedName>
</protein>
<dbReference type="InterPro" id="IPR006143">
    <property type="entry name" value="RND_pump_MFP"/>
</dbReference>
<dbReference type="Proteomes" id="UP000178017">
    <property type="component" value="Unassembled WGS sequence"/>
</dbReference>
<dbReference type="Pfam" id="PF25917">
    <property type="entry name" value="BSH_RND"/>
    <property type="match status" value="1"/>
</dbReference>
<evidence type="ECO:0000313" key="9">
    <source>
        <dbReference type="Proteomes" id="UP000178017"/>
    </source>
</evidence>
<comment type="subcellular location">
    <subcellularLocation>
        <location evidence="1">Cell envelope</location>
    </subcellularLocation>
</comment>
<reference evidence="8 9" key="1">
    <citation type="journal article" date="2016" name="Nat. Commun.">
        <title>Thousands of microbial genomes shed light on interconnected biogeochemical processes in an aquifer system.</title>
        <authorList>
            <person name="Anantharaman K."/>
            <person name="Brown C.T."/>
            <person name="Hug L.A."/>
            <person name="Sharon I."/>
            <person name="Castelle C.J."/>
            <person name="Probst A.J."/>
            <person name="Thomas B.C."/>
            <person name="Singh A."/>
            <person name="Wilkins M.J."/>
            <person name="Karaoz U."/>
            <person name="Brodie E.L."/>
            <person name="Williams K.H."/>
            <person name="Hubbard S.S."/>
            <person name="Banfield J.F."/>
        </authorList>
    </citation>
    <scope>NUCLEOTIDE SEQUENCE [LARGE SCALE GENOMIC DNA]</scope>
</reference>
<dbReference type="GO" id="GO:0022857">
    <property type="term" value="F:transmembrane transporter activity"/>
    <property type="evidence" value="ECO:0007669"/>
    <property type="project" value="InterPro"/>
</dbReference>
<evidence type="ECO:0000256" key="4">
    <source>
        <dbReference type="SAM" id="Phobius"/>
    </source>
</evidence>
<dbReference type="PANTHER" id="PTHR32347">
    <property type="entry name" value="EFFLUX SYSTEM COMPONENT YKNX-RELATED"/>
    <property type="match status" value="1"/>
</dbReference>
<evidence type="ECO:0000259" key="5">
    <source>
        <dbReference type="Pfam" id="PF25917"/>
    </source>
</evidence>
<dbReference type="InterPro" id="IPR058792">
    <property type="entry name" value="Beta-barrel_RND_2"/>
</dbReference>
<evidence type="ECO:0000256" key="1">
    <source>
        <dbReference type="ARBA" id="ARBA00004196"/>
    </source>
</evidence>
<evidence type="ECO:0000256" key="3">
    <source>
        <dbReference type="ARBA" id="ARBA00023054"/>
    </source>
</evidence>
<evidence type="ECO:0000259" key="6">
    <source>
        <dbReference type="Pfam" id="PF25954"/>
    </source>
</evidence>
<feature type="transmembrane region" description="Helical" evidence="4">
    <location>
        <begin position="15"/>
        <end position="32"/>
    </location>
</feature>
<evidence type="ECO:0000256" key="2">
    <source>
        <dbReference type="ARBA" id="ARBA00009477"/>
    </source>
</evidence>
<dbReference type="AlphaFoldDB" id="A0A1F5MIH1"/>
<evidence type="ECO:0000313" key="8">
    <source>
        <dbReference type="EMBL" id="OGE65176.1"/>
    </source>
</evidence>
<comment type="similarity">
    <text evidence="2">Belongs to the membrane fusion protein (MFP) (TC 8.A.1) family.</text>
</comment>
<keyword evidence="4" id="KW-0472">Membrane</keyword>
<dbReference type="Pfam" id="PF25954">
    <property type="entry name" value="Beta-barrel_RND_2"/>
    <property type="match status" value="1"/>
</dbReference>
<proteinExistence type="inferred from homology"/>
<dbReference type="EMBL" id="MFDO01000023">
    <property type="protein sequence ID" value="OGE65176.1"/>
    <property type="molecule type" value="Genomic_DNA"/>
</dbReference>
<dbReference type="GO" id="GO:0016020">
    <property type="term" value="C:membrane"/>
    <property type="evidence" value="ECO:0007669"/>
    <property type="project" value="InterPro"/>
</dbReference>